<keyword evidence="3 5" id="KW-0560">Oxidoreductase</keyword>
<dbReference type="Pfam" id="PF03358">
    <property type="entry name" value="FMN_red"/>
    <property type="match status" value="1"/>
</dbReference>
<protein>
    <submittedName>
        <fullName evidence="5">NADPH-dependent FMN reductase</fullName>
        <ecNumber evidence="5">1.5.1.38</ecNumber>
    </submittedName>
</protein>
<dbReference type="InterPro" id="IPR005025">
    <property type="entry name" value="FMN_Rdtase-like_dom"/>
</dbReference>
<dbReference type="EMBL" id="JBHTKH010000015">
    <property type="protein sequence ID" value="MFD1056157.1"/>
    <property type="molecule type" value="Genomic_DNA"/>
</dbReference>
<accession>A0ABW3N104</accession>
<dbReference type="RefSeq" id="WP_386054200.1">
    <property type="nucleotide sequence ID" value="NZ_JBHTKH010000015.1"/>
</dbReference>
<evidence type="ECO:0000256" key="1">
    <source>
        <dbReference type="ARBA" id="ARBA00022630"/>
    </source>
</evidence>
<sequence length="184" mass="19592">MSRILTVSGSPSLTSRSATLLQHVSRTLLRHGHDLEHLNLRDLPPAALLHAHFDDPAIVQTAGLLEQADGVVIATPVYKAAYTGLLKSWLDLLPQYALTDKTVLPLATGGSVAHALALDYGLRPVLSSMGARHIVQGFLVIDRYIQPTGAGPLAVDEEIQPDLGTVVDGFLDALPPSVEVRLSA</sequence>
<feature type="domain" description="NADPH-dependent FMN reductase-like" evidence="4">
    <location>
        <begin position="3"/>
        <end position="143"/>
    </location>
</feature>
<dbReference type="NCBIfam" id="TIGR03567">
    <property type="entry name" value="FMN_reduc_SsuE"/>
    <property type="match status" value="1"/>
</dbReference>
<evidence type="ECO:0000313" key="5">
    <source>
        <dbReference type="EMBL" id="MFD1056157.1"/>
    </source>
</evidence>
<proteinExistence type="predicted"/>
<evidence type="ECO:0000313" key="6">
    <source>
        <dbReference type="Proteomes" id="UP001597046"/>
    </source>
</evidence>
<keyword evidence="2" id="KW-0288">FMN</keyword>
<dbReference type="PANTHER" id="PTHR43408">
    <property type="entry name" value="FMN REDUCTASE (NADPH)"/>
    <property type="match status" value="1"/>
</dbReference>
<evidence type="ECO:0000256" key="2">
    <source>
        <dbReference type="ARBA" id="ARBA00022643"/>
    </source>
</evidence>
<name>A0ABW3N104_9MICO</name>
<dbReference type="SUPFAM" id="SSF52218">
    <property type="entry name" value="Flavoproteins"/>
    <property type="match status" value="1"/>
</dbReference>
<keyword evidence="1" id="KW-0285">Flavoprotein</keyword>
<reference evidence="6" key="1">
    <citation type="journal article" date="2019" name="Int. J. Syst. Evol. Microbiol.">
        <title>The Global Catalogue of Microorganisms (GCM) 10K type strain sequencing project: providing services to taxonomists for standard genome sequencing and annotation.</title>
        <authorList>
            <consortium name="The Broad Institute Genomics Platform"/>
            <consortium name="The Broad Institute Genome Sequencing Center for Infectious Disease"/>
            <person name="Wu L."/>
            <person name="Ma J."/>
        </authorList>
    </citation>
    <scope>NUCLEOTIDE SEQUENCE [LARGE SCALE GENOMIC DNA]</scope>
    <source>
        <strain evidence="6">CCUG 57508</strain>
    </source>
</reference>
<gene>
    <name evidence="5" type="primary">ssuE</name>
    <name evidence="5" type="ORF">ACFQ2V_17740</name>
</gene>
<dbReference type="InterPro" id="IPR029039">
    <property type="entry name" value="Flavoprotein-like_sf"/>
</dbReference>
<dbReference type="PANTHER" id="PTHR43408:SF1">
    <property type="entry name" value="FMN REDUCTASE (NADPH)"/>
    <property type="match status" value="1"/>
</dbReference>
<evidence type="ECO:0000256" key="3">
    <source>
        <dbReference type="ARBA" id="ARBA00023002"/>
    </source>
</evidence>
<dbReference type="InterPro" id="IPR020048">
    <property type="entry name" value="NADPH-dep_FMN_reduc_SsuE"/>
</dbReference>
<organism evidence="5 6">
    <name type="scientific">Terrabacter terrigena</name>
    <dbReference type="NCBI Taxonomy" id="574718"/>
    <lineage>
        <taxon>Bacteria</taxon>
        <taxon>Bacillati</taxon>
        <taxon>Actinomycetota</taxon>
        <taxon>Actinomycetes</taxon>
        <taxon>Micrococcales</taxon>
        <taxon>Intrasporangiaceae</taxon>
        <taxon>Terrabacter</taxon>
    </lineage>
</organism>
<comment type="caution">
    <text evidence="5">The sequence shown here is derived from an EMBL/GenBank/DDBJ whole genome shotgun (WGS) entry which is preliminary data.</text>
</comment>
<keyword evidence="6" id="KW-1185">Reference proteome</keyword>
<dbReference type="InterPro" id="IPR051814">
    <property type="entry name" value="NAD(P)H-dep_FMN_reductase"/>
</dbReference>
<dbReference type="Gene3D" id="3.40.50.360">
    <property type="match status" value="1"/>
</dbReference>
<dbReference type="EC" id="1.5.1.38" evidence="5"/>
<dbReference type="Proteomes" id="UP001597046">
    <property type="component" value="Unassembled WGS sequence"/>
</dbReference>
<dbReference type="GO" id="GO:0052873">
    <property type="term" value="F:FMN reductase (NADPH) activity"/>
    <property type="evidence" value="ECO:0007669"/>
    <property type="project" value="UniProtKB-EC"/>
</dbReference>
<evidence type="ECO:0000259" key="4">
    <source>
        <dbReference type="Pfam" id="PF03358"/>
    </source>
</evidence>